<keyword evidence="2" id="KW-1185">Reference proteome</keyword>
<accession>A0A2K1WZ84</accession>
<dbReference type="InParanoid" id="A0A2K1WZ84"/>
<proteinExistence type="predicted"/>
<dbReference type="Proteomes" id="UP000006729">
    <property type="component" value="Chromosome 18"/>
</dbReference>
<evidence type="ECO:0000313" key="1">
    <source>
        <dbReference type="EMBL" id="PNS93830.1"/>
    </source>
</evidence>
<organism evidence="1 2">
    <name type="scientific">Populus trichocarpa</name>
    <name type="common">Western balsam poplar</name>
    <name type="synonym">Populus balsamifera subsp. trichocarpa</name>
    <dbReference type="NCBI Taxonomy" id="3694"/>
    <lineage>
        <taxon>Eukaryota</taxon>
        <taxon>Viridiplantae</taxon>
        <taxon>Streptophyta</taxon>
        <taxon>Embryophyta</taxon>
        <taxon>Tracheophyta</taxon>
        <taxon>Spermatophyta</taxon>
        <taxon>Magnoliopsida</taxon>
        <taxon>eudicotyledons</taxon>
        <taxon>Gunneridae</taxon>
        <taxon>Pentapetalae</taxon>
        <taxon>rosids</taxon>
        <taxon>fabids</taxon>
        <taxon>Malpighiales</taxon>
        <taxon>Salicaceae</taxon>
        <taxon>Saliceae</taxon>
        <taxon>Populus</taxon>
    </lineage>
</organism>
<reference evidence="1 2" key="1">
    <citation type="journal article" date="2006" name="Science">
        <title>The genome of black cottonwood, Populus trichocarpa (Torr. &amp; Gray).</title>
        <authorList>
            <person name="Tuskan G.A."/>
            <person name="Difazio S."/>
            <person name="Jansson S."/>
            <person name="Bohlmann J."/>
            <person name="Grigoriev I."/>
            <person name="Hellsten U."/>
            <person name="Putnam N."/>
            <person name="Ralph S."/>
            <person name="Rombauts S."/>
            <person name="Salamov A."/>
            <person name="Schein J."/>
            <person name="Sterck L."/>
            <person name="Aerts A."/>
            <person name="Bhalerao R.R."/>
            <person name="Bhalerao R.P."/>
            <person name="Blaudez D."/>
            <person name="Boerjan W."/>
            <person name="Brun A."/>
            <person name="Brunner A."/>
            <person name="Busov V."/>
            <person name="Campbell M."/>
            <person name="Carlson J."/>
            <person name="Chalot M."/>
            <person name="Chapman J."/>
            <person name="Chen G.L."/>
            <person name="Cooper D."/>
            <person name="Coutinho P.M."/>
            <person name="Couturier J."/>
            <person name="Covert S."/>
            <person name="Cronk Q."/>
            <person name="Cunningham R."/>
            <person name="Davis J."/>
            <person name="Degroeve S."/>
            <person name="Dejardin A."/>
            <person name="Depamphilis C."/>
            <person name="Detter J."/>
            <person name="Dirks B."/>
            <person name="Dubchak I."/>
            <person name="Duplessis S."/>
            <person name="Ehlting J."/>
            <person name="Ellis B."/>
            <person name="Gendler K."/>
            <person name="Goodstein D."/>
            <person name="Gribskov M."/>
            <person name="Grimwood J."/>
            <person name="Groover A."/>
            <person name="Gunter L."/>
            <person name="Hamberger B."/>
            <person name="Heinze B."/>
            <person name="Helariutta Y."/>
            <person name="Henrissat B."/>
            <person name="Holligan D."/>
            <person name="Holt R."/>
            <person name="Huang W."/>
            <person name="Islam-Faridi N."/>
            <person name="Jones S."/>
            <person name="Jones-Rhoades M."/>
            <person name="Jorgensen R."/>
            <person name="Joshi C."/>
            <person name="Kangasjarvi J."/>
            <person name="Karlsson J."/>
            <person name="Kelleher C."/>
            <person name="Kirkpatrick R."/>
            <person name="Kirst M."/>
            <person name="Kohler A."/>
            <person name="Kalluri U."/>
            <person name="Larimer F."/>
            <person name="Leebens-Mack J."/>
            <person name="Leple J.C."/>
            <person name="Locascio P."/>
            <person name="Lou Y."/>
            <person name="Lucas S."/>
            <person name="Martin F."/>
            <person name="Montanini B."/>
            <person name="Napoli C."/>
            <person name="Nelson D.R."/>
            <person name="Nelson C."/>
            <person name="Nieminen K."/>
            <person name="Nilsson O."/>
            <person name="Pereda V."/>
            <person name="Peter G."/>
            <person name="Philippe R."/>
            <person name="Pilate G."/>
            <person name="Poliakov A."/>
            <person name="Razumovskaya J."/>
            <person name="Richardson P."/>
            <person name="Rinaldi C."/>
            <person name="Ritland K."/>
            <person name="Rouze P."/>
            <person name="Ryaboy D."/>
            <person name="Schmutz J."/>
            <person name="Schrader J."/>
            <person name="Segerman B."/>
            <person name="Shin H."/>
            <person name="Siddiqui A."/>
            <person name="Sterky F."/>
            <person name="Terry A."/>
            <person name="Tsai C.J."/>
            <person name="Uberbacher E."/>
            <person name="Unneberg P."/>
            <person name="Vahala J."/>
            <person name="Wall K."/>
            <person name="Wessler S."/>
            <person name="Yang G."/>
            <person name="Yin T."/>
            <person name="Douglas C."/>
            <person name="Marra M."/>
            <person name="Sandberg G."/>
            <person name="Van de Peer Y."/>
            <person name="Rokhsar D."/>
        </authorList>
    </citation>
    <scope>NUCLEOTIDE SEQUENCE [LARGE SCALE GENOMIC DNA]</scope>
    <source>
        <strain evidence="2">cv. Nisqually</strain>
    </source>
</reference>
<sequence>MVYSWVFVCGLTSGSKTLFSPRMVILEDLMFYSSAVYTLYLKYFSCYNNLKDFVVFLGTCSERNSGVLITLQDSSLYSILDYYCP</sequence>
<dbReference type="AlphaFoldDB" id="A0A2K1WZ84"/>
<name>A0A2K1WZ84_POPTR</name>
<dbReference type="EMBL" id="CM009307">
    <property type="protein sequence ID" value="PNS93830.1"/>
    <property type="molecule type" value="Genomic_DNA"/>
</dbReference>
<protein>
    <submittedName>
        <fullName evidence="1">Uncharacterized protein</fullName>
    </submittedName>
</protein>
<evidence type="ECO:0000313" key="2">
    <source>
        <dbReference type="Proteomes" id="UP000006729"/>
    </source>
</evidence>
<gene>
    <name evidence="1" type="ORF">POPTR_018G109300</name>
</gene>